<dbReference type="AlphaFoldDB" id="A0A1I5RRM9"/>
<dbReference type="PANTHER" id="PTHR30329">
    <property type="entry name" value="STATOR ELEMENT OF FLAGELLAR MOTOR COMPLEX"/>
    <property type="match status" value="1"/>
</dbReference>
<dbReference type="CDD" id="cd07185">
    <property type="entry name" value="OmpA_C-like"/>
    <property type="match status" value="1"/>
</dbReference>
<protein>
    <submittedName>
        <fullName evidence="4">OmpA-OmpF porin, OOP family</fullName>
    </submittedName>
</protein>
<reference evidence="5" key="1">
    <citation type="submission" date="2016-10" db="EMBL/GenBank/DDBJ databases">
        <authorList>
            <person name="Varghese N."/>
            <person name="Submissions S."/>
        </authorList>
    </citation>
    <scope>NUCLEOTIDE SEQUENCE [LARGE SCALE GENOMIC DNA]</scope>
    <source>
        <strain evidence="5">CGMCC 1.9113</strain>
    </source>
</reference>
<sequence length="198" mass="20649">MIRVASASLFALVLVGCDRPAPAPRPTDKATAEGFDNSAASQSIMQPKVIAESEPVPTPTPTPSIPTGTTVPFARGVALDAVGRETLDRLLAAPGLPADARWVLRGHSDSSGDDRANLDASRRRAAAVRTYLAAQGIDADRITVIALGERRPVAPNAQLDGSDDPAGRARNRRVEVEILPPEAPEPLPVPTETGNTAG</sequence>
<dbReference type="PANTHER" id="PTHR30329:SF21">
    <property type="entry name" value="LIPOPROTEIN YIAD-RELATED"/>
    <property type="match status" value="1"/>
</dbReference>
<dbReference type="EMBL" id="FOXP01000004">
    <property type="protein sequence ID" value="SFP60586.1"/>
    <property type="molecule type" value="Genomic_DNA"/>
</dbReference>
<dbReference type="Pfam" id="PF00691">
    <property type="entry name" value="OmpA"/>
    <property type="match status" value="1"/>
</dbReference>
<dbReference type="InterPro" id="IPR050330">
    <property type="entry name" value="Bact_OuterMem_StrucFunc"/>
</dbReference>
<dbReference type="PROSITE" id="PS51257">
    <property type="entry name" value="PROKAR_LIPOPROTEIN"/>
    <property type="match status" value="1"/>
</dbReference>
<evidence type="ECO:0000313" key="4">
    <source>
        <dbReference type="EMBL" id="SFP60586.1"/>
    </source>
</evidence>
<dbReference type="Proteomes" id="UP000199586">
    <property type="component" value="Unassembled WGS sequence"/>
</dbReference>
<keyword evidence="1" id="KW-0472">Membrane</keyword>
<dbReference type="PROSITE" id="PS51123">
    <property type="entry name" value="OMPA_2"/>
    <property type="match status" value="1"/>
</dbReference>
<feature type="domain" description="OmpA-like" evidence="3">
    <location>
        <begin position="60"/>
        <end position="182"/>
    </location>
</feature>
<accession>A0A1I5RRM9</accession>
<dbReference type="SUPFAM" id="SSF103088">
    <property type="entry name" value="OmpA-like"/>
    <property type="match status" value="1"/>
</dbReference>
<keyword evidence="5" id="KW-1185">Reference proteome</keyword>
<evidence type="ECO:0000313" key="5">
    <source>
        <dbReference type="Proteomes" id="UP000199586"/>
    </source>
</evidence>
<proteinExistence type="predicted"/>
<dbReference type="STRING" id="634430.SAMN04488241_10437"/>
<dbReference type="InterPro" id="IPR036737">
    <property type="entry name" value="OmpA-like_sf"/>
</dbReference>
<evidence type="ECO:0000259" key="3">
    <source>
        <dbReference type="PROSITE" id="PS51123"/>
    </source>
</evidence>
<evidence type="ECO:0000256" key="1">
    <source>
        <dbReference type="PROSITE-ProRule" id="PRU00473"/>
    </source>
</evidence>
<dbReference type="RefSeq" id="WP_245739116.1">
    <property type="nucleotide sequence ID" value="NZ_FOXP01000004.1"/>
</dbReference>
<dbReference type="InterPro" id="IPR006665">
    <property type="entry name" value="OmpA-like"/>
</dbReference>
<name>A0A1I5RRM9_9SPHN</name>
<feature type="region of interest" description="Disordered" evidence="2">
    <location>
        <begin position="152"/>
        <end position="198"/>
    </location>
</feature>
<organism evidence="4 5">
    <name type="scientific">Sphingomonas rubra</name>
    <dbReference type="NCBI Taxonomy" id="634430"/>
    <lineage>
        <taxon>Bacteria</taxon>
        <taxon>Pseudomonadati</taxon>
        <taxon>Pseudomonadota</taxon>
        <taxon>Alphaproteobacteria</taxon>
        <taxon>Sphingomonadales</taxon>
        <taxon>Sphingomonadaceae</taxon>
        <taxon>Sphingomonas</taxon>
    </lineage>
</organism>
<gene>
    <name evidence="4" type="ORF">SAMN04488241_10437</name>
</gene>
<dbReference type="Gene3D" id="3.30.1330.60">
    <property type="entry name" value="OmpA-like domain"/>
    <property type="match status" value="1"/>
</dbReference>
<dbReference type="GO" id="GO:0016020">
    <property type="term" value="C:membrane"/>
    <property type="evidence" value="ECO:0007669"/>
    <property type="project" value="UniProtKB-UniRule"/>
</dbReference>
<evidence type="ECO:0000256" key="2">
    <source>
        <dbReference type="SAM" id="MobiDB-lite"/>
    </source>
</evidence>